<dbReference type="AlphaFoldDB" id="B3JDW9"/>
<reference evidence="1 2" key="2">
    <citation type="submission" date="2008-04" db="EMBL/GenBank/DDBJ databases">
        <authorList>
            <person name="Fulton L."/>
            <person name="Clifton S."/>
            <person name="Fulton B."/>
            <person name="Xu J."/>
            <person name="Minx P."/>
            <person name="Pepin K.H."/>
            <person name="Johnson M."/>
            <person name="Thiruvilangam P."/>
            <person name="Bhonagiri V."/>
            <person name="Nash W.E."/>
            <person name="Mardis E.R."/>
            <person name="Wilson R.K."/>
        </authorList>
    </citation>
    <scope>NUCLEOTIDE SEQUENCE [LARGE SCALE GENOMIC DNA]</scope>
    <source>
        <strain evidence="1 2">DSM 17136</strain>
    </source>
</reference>
<accession>B3JDW9</accession>
<dbReference type="Proteomes" id="UP000003146">
    <property type="component" value="Unassembled WGS sequence"/>
</dbReference>
<organism evidence="1 2">
    <name type="scientific">Phocaeicola coprocola DSM 17136</name>
    <dbReference type="NCBI Taxonomy" id="470145"/>
    <lineage>
        <taxon>Bacteria</taxon>
        <taxon>Pseudomonadati</taxon>
        <taxon>Bacteroidota</taxon>
        <taxon>Bacteroidia</taxon>
        <taxon>Bacteroidales</taxon>
        <taxon>Bacteroidaceae</taxon>
        <taxon>Phocaeicola</taxon>
    </lineage>
</organism>
<sequence length="176" mass="20244">MTASEFVTAIKAITPNECAFSMMPEGFAQIYLEELFIGNNKAHTIIKQNDAVIDLVCNYDVSKLTIMIFRFNKSDELKETERFIFFGWREAFPLAILKETGEVVEMDWADDERIMSYIAKDQQTFLDLLFALEENSLSGIISKKNKWDIEHLISVAGGVKYKENVMELFIAYKKGE</sequence>
<dbReference type="EMBL" id="ABIY02000005">
    <property type="protein sequence ID" value="EDV02876.1"/>
    <property type="molecule type" value="Genomic_DNA"/>
</dbReference>
<evidence type="ECO:0000313" key="1">
    <source>
        <dbReference type="EMBL" id="EDV02876.1"/>
    </source>
</evidence>
<reference evidence="1 2" key="1">
    <citation type="submission" date="2008-04" db="EMBL/GenBank/DDBJ databases">
        <title>Draft genome sequence of Bacteroides coprocola (DSM 17136).</title>
        <authorList>
            <person name="Sudarsanam P."/>
            <person name="Ley R."/>
            <person name="Guruge J."/>
            <person name="Turnbaugh P.J."/>
            <person name="Mahowald M."/>
            <person name="Liep D."/>
            <person name="Gordon J."/>
        </authorList>
    </citation>
    <scope>NUCLEOTIDE SEQUENCE [LARGE SCALE GENOMIC DNA]</scope>
    <source>
        <strain evidence="1 2">DSM 17136</strain>
    </source>
</reference>
<proteinExistence type="predicted"/>
<dbReference type="RefSeq" id="WP_007567908.1">
    <property type="nucleotide sequence ID" value="NZ_DS981464.1"/>
</dbReference>
<evidence type="ECO:0000313" key="2">
    <source>
        <dbReference type="Proteomes" id="UP000003146"/>
    </source>
</evidence>
<name>B3JDW9_9BACT</name>
<dbReference type="GeneID" id="79860866"/>
<protein>
    <submittedName>
        <fullName evidence="1">Uncharacterized protein</fullName>
    </submittedName>
</protein>
<dbReference type="STRING" id="470145.BACCOP_00057"/>
<comment type="caution">
    <text evidence="1">The sequence shown here is derived from an EMBL/GenBank/DDBJ whole genome shotgun (WGS) entry which is preliminary data.</text>
</comment>
<dbReference type="HOGENOM" id="CLU_1522231_0_0_10"/>
<gene>
    <name evidence="1" type="ORF">BACCOP_00057</name>
</gene>
<dbReference type="OrthoDB" id="708097at2"/>